<organism evidence="1 2">
    <name type="scientific">Melastoma candidum</name>
    <dbReference type="NCBI Taxonomy" id="119954"/>
    <lineage>
        <taxon>Eukaryota</taxon>
        <taxon>Viridiplantae</taxon>
        <taxon>Streptophyta</taxon>
        <taxon>Embryophyta</taxon>
        <taxon>Tracheophyta</taxon>
        <taxon>Spermatophyta</taxon>
        <taxon>Magnoliopsida</taxon>
        <taxon>eudicotyledons</taxon>
        <taxon>Gunneridae</taxon>
        <taxon>Pentapetalae</taxon>
        <taxon>rosids</taxon>
        <taxon>malvids</taxon>
        <taxon>Myrtales</taxon>
        <taxon>Melastomataceae</taxon>
        <taxon>Melastomatoideae</taxon>
        <taxon>Melastomateae</taxon>
        <taxon>Melastoma</taxon>
    </lineage>
</organism>
<gene>
    <name evidence="1" type="ORF">MLD38_030716</name>
</gene>
<evidence type="ECO:0000313" key="2">
    <source>
        <dbReference type="Proteomes" id="UP001057402"/>
    </source>
</evidence>
<reference evidence="2" key="1">
    <citation type="journal article" date="2023" name="Front. Plant Sci.">
        <title>Chromosomal-level genome assembly of Melastoma candidum provides insights into trichome evolution.</title>
        <authorList>
            <person name="Zhong Y."/>
            <person name="Wu W."/>
            <person name="Sun C."/>
            <person name="Zou P."/>
            <person name="Liu Y."/>
            <person name="Dai S."/>
            <person name="Zhou R."/>
        </authorList>
    </citation>
    <scope>NUCLEOTIDE SEQUENCE [LARGE SCALE GENOMIC DNA]</scope>
</reference>
<dbReference type="Proteomes" id="UP001057402">
    <property type="component" value="Chromosome 9"/>
</dbReference>
<proteinExistence type="predicted"/>
<evidence type="ECO:0000313" key="1">
    <source>
        <dbReference type="EMBL" id="KAI4325304.1"/>
    </source>
</evidence>
<protein>
    <submittedName>
        <fullName evidence="1">Uncharacterized protein</fullName>
    </submittedName>
</protein>
<accession>A0ACB9MMK2</accession>
<keyword evidence="2" id="KW-1185">Reference proteome</keyword>
<comment type="caution">
    <text evidence="1">The sequence shown here is derived from an EMBL/GenBank/DDBJ whole genome shotgun (WGS) entry which is preliminary data.</text>
</comment>
<name>A0ACB9MMK2_9MYRT</name>
<dbReference type="EMBL" id="CM042888">
    <property type="protein sequence ID" value="KAI4325304.1"/>
    <property type="molecule type" value="Genomic_DNA"/>
</dbReference>
<sequence>MEFPCRNPRCPTPSFGSVYGFGLDSPGDDTSLGISLNPAGNFEASVTRDVVVAVTDRVTGDCESYEKTKGCSSRHGDTAAPSAKYDRAHVVGWPPIRSFRKNTTAFALAEIKEDVRGKYRAAGSLYVKVSMDGAPYLRKVDLKNYETYAELLTALKQMFSCFTIASKSRASEEQPGGEILSESQQLDLESISKHMLTYKDKDGDWMLVGDVPWRMFSESCRRMRIMKCPKVTGLGSIITSDWSILIHLGSLTTPKLAFGNMTSKMEYCNLPEQIQFTQINKTPKATLAYSHVS</sequence>